<keyword evidence="3" id="KW-1185">Reference proteome</keyword>
<dbReference type="AlphaFoldDB" id="A0ABC8ZT34"/>
<evidence type="ECO:0000313" key="2">
    <source>
        <dbReference type="EMBL" id="CAL4967427.1"/>
    </source>
</evidence>
<gene>
    <name evidence="2" type="ORF">URODEC1_LOCUS48373</name>
</gene>
<reference evidence="2 3" key="2">
    <citation type="submission" date="2024-10" db="EMBL/GenBank/DDBJ databases">
        <authorList>
            <person name="Ryan C."/>
        </authorList>
    </citation>
    <scope>NUCLEOTIDE SEQUENCE [LARGE SCALE GENOMIC DNA]</scope>
</reference>
<reference evidence="3" key="1">
    <citation type="submission" date="2024-06" db="EMBL/GenBank/DDBJ databases">
        <authorList>
            <person name="Ryan C."/>
        </authorList>
    </citation>
    <scope>NUCLEOTIDE SEQUENCE [LARGE SCALE GENOMIC DNA]</scope>
</reference>
<organism evidence="2 3">
    <name type="scientific">Urochloa decumbens</name>
    <dbReference type="NCBI Taxonomy" id="240449"/>
    <lineage>
        <taxon>Eukaryota</taxon>
        <taxon>Viridiplantae</taxon>
        <taxon>Streptophyta</taxon>
        <taxon>Embryophyta</taxon>
        <taxon>Tracheophyta</taxon>
        <taxon>Spermatophyta</taxon>
        <taxon>Magnoliopsida</taxon>
        <taxon>Liliopsida</taxon>
        <taxon>Poales</taxon>
        <taxon>Poaceae</taxon>
        <taxon>PACMAD clade</taxon>
        <taxon>Panicoideae</taxon>
        <taxon>Panicodae</taxon>
        <taxon>Paniceae</taxon>
        <taxon>Melinidinae</taxon>
        <taxon>Urochloa</taxon>
    </lineage>
</organism>
<feature type="compositionally biased region" description="Basic and acidic residues" evidence="1">
    <location>
        <begin position="1"/>
        <end position="17"/>
    </location>
</feature>
<accession>A0ABC8ZT34</accession>
<protein>
    <submittedName>
        <fullName evidence="2">Uncharacterized protein</fullName>
    </submittedName>
</protein>
<dbReference type="Pfam" id="PF07893">
    <property type="entry name" value="DUF1668"/>
    <property type="match status" value="1"/>
</dbReference>
<dbReference type="EMBL" id="OZ075112">
    <property type="protein sequence ID" value="CAL4967427.1"/>
    <property type="molecule type" value="Genomic_DNA"/>
</dbReference>
<dbReference type="InterPro" id="IPR012871">
    <property type="entry name" value="DUF1668_ORYSA"/>
</dbReference>
<proteinExistence type="predicted"/>
<evidence type="ECO:0000256" key="1">
    <source>
        <dbReference type="SAM" id="MobiDB-lite"/>
    </source>
</evidence>
<dbReference type="PANTHER" id="PTHR33085:SF50">
    <property type="entry name" value="DUF1618 DOMAIN-CONTAINING PROTEIN"/>
    <property type="match status" value="1"/>
</dbReference>
<name>A0ABC8ZT34_9POAL</name>
<sequence length="363" mass="40919">MGRTDIQKRKRSEEHGGRAAKLPAQERKQHLYPGAGLGLGPPGPWVRHCLYLLLDDWEAGYSVRKLDVNDFNPAASNTNLPPPKRFTEQPVVSRVEAPHVRPWNFVSHGSKIFAMKANNASPAIPAFDTATLSTTICPWPSCRADYVIPLFASISGKLFLFLEDRSEYLGDPPTHDSKKQAPWSWTTINSQLPFYNMQVACYALHPDGRTFFVSAGSSRHDDCPGTFSFDAERLEWTYHGDWLLPFDGQAYFDAELEAWVGFARGKDNAGYLCSCDVPPVAAELTSPPSWKLGMDKMFHKESELHRGAKLVYMGDSKFCLVESLFHKGDQHLCRDDPTKVDLDDNLYPPQRRRVLHMTTFGLK</sequence>
<dbReference type="Proteomes" id="UP001497457">
    <property type="component" value="Chromosome 2b"/>
</dbReference>
<dbReference type="PANTHER" id="PTHR33085">
    <property type="entry name" value="OS12G0113100 PROTEIN-RELATED"/>
    <property type="match status" value="1"/>
</dbReference>
<evidence type="ECO:0000313" key="3">
    <source>
        <dbReference type="Proteomes" id="UP001497457"/>
    </source>
</evidence>
<feature type="region of interest" description="Disordered" evidence="1">
    <location>
        <begin position="1"/>
        <end position="27"/>
    </location>
</feature>